<comment type="pathway">
    <text evidence="2">Glycolipid biosynthesis.</text>
</comment>
<dbReference type="SUPFAM" id="SSF53756">
    <property type="entry name" value="UDP-Glycosyltransferase/glycogen phosphorylase"/>
    <property type="match status" value="2"/>
</dbReference>
<comment type="catalytic activity">
    <reaction evidence="18">
        <text>alpha-N-glycoloylneuraminosyl-(2-&gt;3)-beta-D-galactosyl-(1-&gt;4)-N-acetyl-beta-D-glucosaminyl-(1-&gt;3)-beta-D-galactosyl-(1-&gt;4)-N-acetyl-beta-D-glucosaminyl-(1-&gt;3)-beta-D-galactosyl-(1-&gt;4)-beta-D-glucosyl-(1&lt;-&gt;1')-ceramide + GDP-beta-L-fucose = alpha-N-glycoloylneuraminosyl-(2-&gt;3)-beta-D-galactosyl-(1-&gt;4)-N-acetyl-beta-D-glucosaminyl-(1-&gt;3)-beta-D-galactosyl-(1-&gt;4)-[alpha-L-fucosyl-(1-&gt;3)]-N-acetyl-beta-D-glucosaminyl-(1-&gt;3)-beta-D-galactosyl-(1-&gt;4)-beta-D-glucosyl-(1&lt;-&gt;1')-ceramide + GDP + H(+)</text>
        <dbReference type="Rhea" id="RHEA:48388"/>
        <dbReference type="ChEBI" id="CHEBI:15378"/>
        <dbReference type="ChEBI" id="CHEBI:57273"/>
        <dbReference type="ChEBI" id="CHEBI:58189"/>
        <dbReference type="ChEBI" id="CHEBI:90383"/>
        <dbReference type="ChEBI" id="CHEBI:90384"/>
    </reaction>
    <physiologicalReaction direction="left-to-right" evidence="18">
        <dbReference type="Rhea" id="RHEA:48389"/>
    </physiologicalReaction>
</comment>
<dbReference type="GO" id="GO:0006629">
    <property type="term" value="P:lipid metabolic process"/>
    <property type="evidence" value="ECO:0007669"/>
    <property type="project" value="UniProtKB-KW"/>
</dbReference>
<evidence type="ECO:0000256" key="19">
    <source>
        <dbReference type="ARBA" id="ARBA00036481"/>
    </source>
</evidence>
<evidence type="ECO:0000256" key="12">
    <source>
        <dbReference type="ARBA" id="ARBA00023136"/>
    </source>
</evidence>
<evidence type="ECO:0000256" key="6">
    <source>
        <dbReference type="ARBA" id="ARBA00022679"/>
    </source>
</evidence>
<gene>
    <name evidence="28" type="ORF">G5714_009607</name>
</gene>
<comment type="subcellular location">
    <subcellularLocation>
        <location evidence="24">Golgi apparatus</location>
        <location evidence="24">Golgi stack membrane</location>
        <topology evidence="24">Single-pass type II membrane protein</topology>
    </subcellularLocation>
    <subcellularLocation>
        <location evidence="21">Golgi apparatus</location>
        <location evidence="21">trans-Golgi network membrane</location>
        <topology evidence="21">Single-pass type II membrane protein</topology>
    </subcellularLocation>
</comment>
<protein>
    <recommendedName>
        <fullName evidence="24">Fucosyltransferase</fullName>
        <ecNumber evidence="24">2.4.1.-</ecNumber>
    </recommendedName>
</protein>
<evidence type="ECO:0000256" key="10">
    <source>
        <dbReference type="ARBA" id="ARBA00023034"/>
    </source>
</evidence>
<evidence type="ECO:0000256" key="22">
    <source>
        <dbReference type="ARBA" id="ARBA00043828"/>
    </source>
</evidence>
<evidence type="ECO:0000256" key="5">
    <source>
        <dbReference type="ARBA" id="ARBA00022676"/>
    </source>
</evidence>
<dbReference type="PANTHER" id="PTHR11929">
    <property type="entry name" value="ALPHA- 1,3 -FUCOSYLTRANSFERASE"/>
    <property type="match status" value="1"/>
</dbReference>
<comment type="catalytic activity">
    <reaction evidence="23">
        <text>an alpha-L-Fuc-(1-&gt;2)-beta-D-Gal-(1-&gt;4)-beta-D-GlcNAc derivative + GDP-beta-L-fucose = an alpha-L-Fuc-(1-&gt;2)-beta-D-Gal-(1-&gt;4)-[alpha-L-Fuc-(1-&gt;3)]-beta-D-GlcNAc derivative + GDP + H(+)</text>
        <dbReference type="Rhea" id="RHEA:77191"/>
        <dbReference type="ChEBI" id="CHEBI:15378"/>
        <dbReference type="ChEBI" id="CHEBI:57273"/>
        <dbReference type="ChEBI" id="CHEBI:58189"/>
        <dbReference type="ChEBI" id="CHEBI:133510"/>
        <dbReference type="ChEBI" id="CHEBI:195560"/>
    </reaction>
    <physiologicalReaction direction="left-to-right" evidence="23">
        <dbReference type="Rhea" id="RHEA:77192"/>
    </physiologicalReaction>
</comment>
<evidence type="ECO:0000313" key="28">
    <source>
        <dbReference type="EMBL" id="KAF4110355.1"/>
    </source>
</evidence>
<evidence type="ECO:0000256" key="17">
    <source>
        <dbReference type="ARBA" id="ARBA00036234"/>
    </source>
</evidence>
<evidence type="ECO:0000259" key="26">
    <source>
        <dbReference type="Pfam" id="PF00852"/>
    </source>
</evidence>
<evidence type="ECO:0000256" key="8">
    <source>
        <dbReference type="ARBA" id="ARBA00022968"/>
    </source>
</evidence>
<dbReference type="FunFam" id="3.40.50.11660:FF:000001">
    <property type="entry name" value="alpha-(1,3)-fucosyltransferase 9"/>
    <property type="match status" value="1"/>
</dbReference>
<dbReference type="InterPro" id="IPR031481">
    <property type="entry name" value="Glyco_tran_10_N"/>
</dbReference>
<keyword evidence="5 24" id="KW-0328">Glycosyltransferase</keyword>
<feature type="domain" description="Fucosyltransferase N-terminal" evidence="27">
    <location>
        <begin position="72"/>
        <end position="177"/>
    </location>
</feature>
<feature type="compositionally biased region" description="Basic and acidic residues" evidence="25">
    <location>
        <begin position="57"/>
        <end position="66"/>
    </location>
</feature>
<feature type="transmembrane region" description="Helical" evidence="24">
    <location>
        <begin position="12"/>
        <end position="31"/>
    </location>
</feature>
<dbReference type="EC" id="2.4.1.-" evidence="24"/>
<evidence type="ECO:0000256" key="15">
    <source>
        <dbReference type="ARBA" id="ARBA00029329"/>
    </source>
</evidence>
<dbReference type="GO" id="GO:0032580">
    <property type="term" value="C:Golgi cisterna membrane"/>
    <property type="evidence" value="ECO:0007669"/>
    <property type="project" value="UniProtKB-SubCell"/>
</dbReference>
<feature type="region of interest" description="Disordered" evidence="25">
    <location>
        <begin position="42"/>
        <end position="66"/>
    </location>
</feature>
<keyword evidence="14" id="KW-0325">Glycoprotein</keyword>
<organism evidence="28 29">
    <name type="scientific">Onychostoma macrolepis</name>
    <dbReference type="NCBI Taxonomy" id="369639"/>
    <lineage>
        <taxon>Eukaryota</taxon>
        <taxon>Metazoa</taxon>
        <taxon>Chordata</taxon>
        <taxon>Craniata</taxon>
        <taxon>Vertebrata</taxon>
        <taxon>Euteleostomi</taxon>
        <taxon>Actinopterygii</taxon>
        <taxon>Neopterygii</taxon>
        <taxon>Teleostei</taxon>
        <taxon>Ostariophysi</taxon>
        <taxon>Cypriniformes</taxon>
        <taxon>Cyprinidae</taxon>
        <taxon>Acrossocheilinae</taxon>
        <taxon>Onychostoma</taxon>
    </lineage>
</organism>
<comment type="catalytic activity">
    <reaction evidence="17">
        <text>an alpha-Neu5Ac-(2-&gt;3)-beta-D-Gal-(1-&gt;4)-beta-D-GlcNAc-(1-&gt;3)-beta-D-Gal-(1-&gt;4)-beta-D-GlcNAc derivative + GDP-beta-L-fucose = an alpha-Neu5Ac-(2-&gt;3)-beta-D-Gal-(1-&gt;4)-beta-D-GlcNAc-(1-&gt;3)-beta-D-Gal-(1-&gt;4)-[alpha-L-Fuc-(1-&gt;3)]-beta-D-GlcNAc derivative + GDP + H(+)</text>
        <dbReference type="Rhea" id="RHEA:68044"/>
        <dbReference type="ChEBI" id="CHEBI:15378"/>
        <dbReference type="ChEBI" id="CHEBI:57273"/>
        <dbReference type="ChEBI" id="CHEBI:58189"/>
        <dbReference type="ChEBI" id="CHEBI:145343"/>
        <dbReference type="ChEBI" id="CHEBI:176900"/>
    </reaction>
    <physiologicalReaction direction="left-to-right" evidence="17">
        <dbReference type="Rhea" id="RHEA:68045"/>
    </physiologicalReaction>
</comment>
<evidence type="ECO:0000313" key="29">
    <source>
        <dbReference type="Proteomes" id="UP000579812"/>
    </source>
</evidence>
<comment type="catalytic activity">
    <reaction evidence="22">
        <text>beta-D-Gal-(1-&gt;4)-beta-D-GlcNAc-(1-&gt;3)-beta-D-Gal-(1-&gt;4)-D-Glc + GDP-beta-L-fucose = beta-D-Gal-(1-&gt;4)-[alpha-L-Fuc-(1-&gt;3)]-beta-D-GlcNAc-(1-&gt;3)-beta-D-Gal-(1-&gt;4)-D-Glc + GDP + H(+)</text>
        <dbReference type="Rhea" id="RHEA:77187"/>
        <dbReference type="ChEBI" id="CHEBI:15378"/>
        <dbReference type="ChEBI" id="CHEBI:57273"/>
        <dbReference type="ChEBI" id="CHEBI:58189"/>
        <dbReference type="ChEBI" id="CHEBI:60239"/>
        <dbReference type="ChEBI" id="CHEBI:61352"/>
    </reaction>
    <physiologicalReaction direction="left-to-right" evidence="22">
        <dbReference type="Rhea" id="RHEA:77188"/>
    </physiologicalReaction>
</comment>
<evidence type="ECO:0000256" key="3">
    <source>
        <dbReference type="ARBA" id="ARBA00008919"/>
    </source>
</evidence>
<feature type="compositionally biased region" description="Polar residues" evidence="25">
    <location>
        <begin position="47"/>
        <end position="56"/>
    </location>
</feature>
<keyword evidence="10 24" id="KW-0333">Golgi apparatus</keyword>
<dbReference type="Gene3D" id="3.40.50.11660">
    <property type="entry name" value="Glycosyl transferase family 10, C-terminal domain"/>
    <property type="match status" value="2"/>
</dbReference>
<evidence type="ECO:0000256" key="1">
    <source>
        <dbReference type="ARBA" id="ARBA00004922"/>
    </source>
</evidence>
<feature type="compositionally biased region" description="Polar residues" evidence="25">
    <location>
        <begin position="443"/>
        <end position="456"/>
    </location>
</feature>
<evidence type="ECO:0000256" key="9">
    <source>
        <dbReference type="ARBA" id="ARBA00022989"/>
    </source>
</evidence>
<evidence type="ECO:0000256" key="20">
    <source>
        <dbReference type="ARBA" id="ARBA00036757"/>
    </source>
</evidence>
<dbReference type="AlphaFoldDB" id="A0A7J6CUZ5"/>
<keyword evidence="8" id="KW-0735">Signal-anchor</keyword>
<feature type="domain" description="Fucosyltransferase N-terminal" evidence="27">
    <location>
        <begin position="492"/>
        <end position="549"/>
    </location>
</feature>
<comment type="subunit">
    <text evidence="4">Homodimer.</text>
</comment>
<comment type="catalytic activity">
    <reaction evidence="16">
        <text>alpha-D-galactosyl-(1-&gt;3)-beta-D-galactosyl-(1-&gt;4)-N-acetyl-beta-D-glucosaminyl-(1-&gt;3)-beta-D-galactosyl-(1-&gt;4)-beta-D-glucosyl-(1&lt;-&gt;1')-ceramide + GDP-beta-L-fucose = a neolactoside IV(3)-alpha-Gal,III(3)-alpha-Fuc-nLc4Cer + GDP + H(+)</text>
        <dbReference type="Rhea" id="RHEA:48380"/>
        <dbReference type="ChEBI" id="CHEBI:15378"/>
        <dbReference type="ChEBI" id="CHEBI:57273"/>
        <dbReference type="ChEBI" id="CHEBI:58189"/>
        <dbReference type="ChEBI" id="CHEBI:90380"/>
        <dbReference type="ChEBI" id="CHEBI:90381"/>
    </reaction>
    <physiologicalReaction direction="left-to-right" evidence="16">
        <dbReference type="Rhea" id="RHEA:48381"/>
    </physiologicalReaction>
</comment>
<evidence type="ECO:0000256" key="13">
    <source>
        <dbReference type="ARBA" id="ARBA00023157"/>
    </source>
</evidence>
<accession>A0A7J6CUZ5</accession>
<dbReference type="GO" id="GO:0017083">
    <property type="term" value="F:4-galactosyl-N-acetylglucosaminide 3-alpha-L-fucosyltransferase activity"/>
    <property type="evidence" value="ECO:0007669"/>
    <property type="project" value="UniProtKB-EC"/>
</dbReference>
<keyword evidence="29" id="KW-1185">Reference proteome</keyword>
<feature type="domain" description="Fucosyltransferase C-terminal" evidence="26">
    <location>
        <begin position="581"/>
        <end position="715"/>
    </location>
</feature>
<keyword evidence="11" id="KW-0443">Lipid metabolism</keyword>
<dbReference type="PANTHER" id="PTHR11929:SF10">
    <property type="entry name" value="4-GALACTOSYL-N-ACETYLGLUCOSAMINIDE 3-ALPHA-L-FUCOSYLTRANSFERASE 9"/>
    <property type="match status" value="1"/>
</dbReference>
<evidence type="ECO:0000256" key="16">
    <source>
        <dbReference type="ARBA" id="ARBA00036053"/>
    </source>
</evidence>
<dbReference type="Pfam" id="PF17039">
    <property type="entry name" value="Glyco_tran_10_N"/>
    <property type="match status" value="2"/>
</dbReference>
<feature type="domain" description="Fucosyltransferase C-terminal" evidence="26">
    <location>
        <begin position="193"/>
        <end position="327"/>
    </location>
</feature>
<dbReference type="Proteomes" id="UP000579812">
    <property type="component" value="Unassembled WGS sequence"/>
</dbReference>
<evidence type="ECO:0000256" key="7">
    <source>
        <dbReference type="ARBA" id="ARBA00022692"/>
    </source>
</evidence>
<keyword evidence="12 24" id="KW-0472">Membrane</keyword>
<evidence type="ECO:0000256" key="2">
    <source>
        <dbReference type="ARBA" id="ARBA00004934"/>
    </source>
</evidence>
<feature type="region of interest" description="Disordered" evidence="25">
    <location>
        <begin position="438"/>
        <end position="472"/>
    </location>
</feature>
<keyword evidence="6 24" id="KW-0808">Transferase</keyword>
<keyword evidence="7 24" id="KW-0812">Transmembrane</keyword>
<name>A0A7J6CUZ5_9TELE</name>
<dbReference type="EMBL" id="JAAMOB010000008">
    <property type="protein sequence ID" value="KAF4110355.1"/>
    <property type="molecule type" value="Genomic_DNA"/>
</dbReference>
<evidence type="ECO:0000256" key="18">
    <source>
        <dbReference type="ARBA" id="ARBA00036295"/>
    </source>
</evidence>
<evidence type="ECO:0000256" key="24">
    <source>
        <dbReference type="RuleBase" id="RU003832"/>
    </source>
</evidence>
<evidence type="ECO:0000256" key="14">
    <source>
        <dbReference type="ARBA" id="ARBA00023180"/>
    </source>
</evidence>
<dbReference type="UniPathway" id="UPA00378"/>
<comment type="caution">
    <text evidence="28">The sequence shown here is derived from an EMBL/GenBank/DDBJ whole genome shotgun (WGS) entry which is preliminary data.</text>
</comment>
<proteinExistence type="inferred from homology"/>
<feature type="compositionally biased region" description="Basic and acidic residues" evidence="25">
    <location>
        <begin position="457"/>
        <end position="472"/>
    </location>
</feature>
<evidence type="ECO:0000256" key="11">
    <source>
        <dbReference type="ARBA" id="ARBA00023098"/>
    </source>
</evidence>
<sequence length="718" mass="82919">MSNTNGSSLFRLGFVVTMAGVISLGAVFFWFSPSNNCPPPAFRPDQKSQINCAKSNNSDKAEDNSLTDKAEEKPILLLWVWPENYRFDFSDCKKLYNIDNCHLTDDRTLYNDADNVIVYHRDIRWDLSNIPPSPRPPFQRWIWLHLESPTNTKRIPGLENLFNLTLSYRQDADIPVRMRLMTRKKPNEDFVIPKKDKLVCWIVSNNDPSTGVDTRNIFYREFSKYIQVTLFGKAYARFLDYNDYYPTLASCKFYLAFENSIHKDYITEKINGPLAAGTVPVVLGPPRRNYENFVPAESFIHVNDFPDAKSLAEYLLQLDKDEDAYRSVDAELTRGCCTQKAQNDLILAFLPRLKYSSDEIGKVHELGSSRSKLYQEVANAGLLALFFQRALKSDQKMSVTNGSMLCRVGVVVTMAGVISMSIMFSRFSPSHNCPLPLPKPKLNSEQNCAKSNNSLTDKAEDNSLTDKAENNSLTDKADEKPILLLWVWPENYRDIRWDLSNIPPSPRPPFQRWIWLHLESPTNTKKITGLENLFNLTLSYRQDADIPVRMRLMTRKKPNEDFVIPKKDKLVCWIAYGRFLDYNDYYPTLASCKFYLAFENSIHKDYITEKINGPLAAGTVPVVLGPPRRNYENFVPAESFIHVNDFPDAKSLAEYLLQLDKDEDAYRRYFNWRKHLTPSPHLILQTQEFILGICTACDHVARHKEYKEAHDLYDWYFS</sequence>
<keyword evidence="9 24" id="KW-1133">Transmembrane helix</keyword>
<evidence type="ECO:0000259" key="27">
    <source>
        <dbReference type="Pfam" id="PF17039"/>
    </source>
</evidence>
<evidence type="ECO:0000256" key="23">
    <source>
        <dbReference type="ARBA" id="ARBA00043838"/>
    </source>
</evidence>
<evidence type="ECO:0000256" key="25">
    <source>
        <dbReference type="SAM" id="MobiDB-lite"/>
    </source>
</evidence>
<comment type="pathway">
    <text evidence="1">Protein modification; protein glycosylation.</text>
</comment>
<dbReference type="InterPro" id="IPR055270">
    <property type="entry name" value="Glyco_tran_10_C"/>
</dbReference>
<comment type="catalytic activity">
    <reaction evidence="19">
        <text>an N-acetyl-alpha-neuraminyl-(2-&gt;3)-beta-D-galactosyl-(1-&gt;4)-N-acetyl-beta-D-glucosaminyl derivative + GDP-beta-L-fucose = an alpha-Neu5Ac-(2-&gt;3)-beta-D-Gal-(1-&gt;4)-[alpha-L-Fuc-(1-&gt;3)]-beta-D-GlcNAc derivative + GDP + H(+)</text>
        <dbReference type="Rhea" id="RHEA:56076"/>
        <dbReference type="ChEBI" id="CHEBI:15378"/>
        <dbReference type="ChEBI" id="CHEBI:57273"/>
        <dbReference type="ChEBI" id="CHEBI:58189"/>
        <dbReference type="ChEBI" id="CHEBI:136545"/>
        <dbReference type="ChEBI" id="CHEBI:139509"/>
    </reaction>
    <physiologicalReaction direction="left-to-right" evidence="19">
        <dbReference type="Rhea" id="RHEA:56077"/>
    </physiologicalReaction>
</comment>
<evidence type="ECO:0000256" key="4">
    <source>
        <dbReference type="ARBA" id="ARBA00011738"/>
    </source>
</evidence>
<evidence type="ECO:0000256" key="21">
    <source>
        <dbReference type="ARBA" id="ARBA00037848"/>
    </source>
</evidence>
<dbReference type="InterPro" id="IPR001503">
    <property type="entry name" value="Glyco_trans_10"/>
</dbReference>
<reference evidence="28 29" key="1">
    <citation type="submission" date="2020-04" db="EMBL/GenBank/DDBJ databases">
        <title>Chromosome-level genome assembly of a cyprinid fish Onychostoma macrolepis by integration of Nanopore Sequencing, Bionano and Hi-C technology.</title>
        <authorList>
            <person name="Wang D."/>
        </authorList>
    </citation>
    <scope>NUCLEOTIDE SEQUENCE [LARGE SCALE GENOMIC DNA]</scope>
    <source>
        <strain evidence="28">SWU-2019</strain>
        <tissue evidence="28">Muscle</tissue>
    </source>
</reference>
<comment type="similarity">
    <text evidence="3 24">Belongs to the glycosyltransferase 10 family.</text>
</comment>
<keyword evidence="13" id="KW-1015">Disulfide bond</keyword>
<comment type="catalytic activity">
    <reaction evidence="15">
        <text>a beta-D-galactosyl-(1-&gt;4)-N-acetyl-beta-D-glucosaminyl derivative + GDP-beta-L-fucose = a beta-D-galactosyl-(1-&gt;4)-[alpha-L-fucosyl-(1-&gt;3)]-N-acetyl-beta-D-glucosaminyl derivative + GDP + H(+)</text>
        <dbReference type="Rhea" id="RHEA:14257"/>
        <dbReference type="ChEBI" id="CHEBI:15378"/>
        <dbReference type="ChEBI" id="CHEBI:57273"/>
        <dbReference type="ChEBI" id="CHEBI:58189"/>
        <dbReference type="ChEBI" id="CHEBI:133507"/>
        <dbReference type="ChEBI" id="CHEBI:137941"/>
        <dbReference type="EC" id="2.4.1.152"/>
    </reaction>
    <physiologicalReaction direction="left-to-right" evidence="15">
        <dbReference type="Rhea" id="RHEA:14258"/>
    </physiologicalReaction>
</comment>
<dbReference type="Pfam" id="PF00852">
    <property type="entry name" value="Glyco_transf_10"/>
    <property type="match status" value="2"/>
</dbReference>
<comment type="catalytic activity">
    <reaction evidence="20">
        <text>a neolactoside nLc4Cer + GDP-beta-L-fucose = a neolactoside III(3)-alpha-Fuc-nLc4Cer + GDP + H(+)</text>
        <dbReference type="Rhea" id="RHEA:48376"/>
        <dbReference type="ChEBI" id="CHEBI:15378"/>
        <dbReference type="ChEBI" id="CHEBI:57273"/>
        <dbReference type="ChEBI" id="CHEBI:58189"/>
        <dbReference type="ChEBI" id="CHEBI:90376"/>
        <dbReference type="ChEBI" id="CHEBI:90379"/>
    </reaction>
    <physiologicalReaction direction="left-to-right" evidence="20">
        <dbReference type="Rhea" id="RHEA:48377"/>
    </physiologicalReaction>
</comment>
<dbReference type="InterPro" id="IPR038577">
    <property type="entry name" value="GT10-like_C_sf"/>
</dbReference>